<proteinExistence type="predicted"/>
<accession>A0ACB7F5Q3</accession>
<protein>
    <submittedName>
        <fullName evidence="1">ER membrane protein complex subunit 9</fullName>
    </submittedName>
</protein>
<comment type="caution">
    <text evidence="1">The sequence shown here is derived from an EMBL/GenBank/DDBJ whole genome shotgun (WGS) entry which is preliminary data.</text>
</comment>
<name>A0ACB7F5Q3_NIBAL</name>
<sequence>FDVLYRWLLLSLLAFGGHQTIAQSIGSAGKYGGHSVLVGGTRSDSSGLNTGDHSPWSASGSLANEKRPQQPQVPSYRLQQKQPQVPSYRPQQKQPQVPSYRPQQKQPQVPSYRPQQKQPQVPSYRPQQKQPQVPSYRPQQKQPQVPSYRPQQKQPQVPSYRPQQKQPQRPQVPSYQPKQPFYKRKMPQMPKHPQDVSHIMAVIMGEVELSCRAYVKMYLHSCLFPRCSINGLLLSSSPTGGPVCVTDCVPLLHSHLPLAPITQLALTQVDVWCSQTQQRIVGYYQANACVSDSSPTPCALKIADKISEQFDNAVLLMLDGSKMSPDYRVPPIVMYERKDSRWMLKDKHTIMLRHWEETQAIASQMLESGDHTLLVDFDSHLDDITKDWTNQKLNTKIAELASPANGSM</sequence>
<keyword evidence="2" id="KW-1185">Reference proteome</keyword>
<evidence type="ECO:0000313" key="2">
    <source>
        <dbReference type="Proteomes" id="UP000805704"/>
    </source>
</evidence>
<feature type="non-terminal residue" evidence="1">
    <location>
        <position position="1"/>
    </location>
</feature>
<dbReference type="Proteomes" id="UP000805704">
    <property type="component" value="Chromosome 17"/>
</dbReference>
<organism evidence="1 2">
    <name type="scientific">Nibea albiflora</name>
    <name type="common">Yellow drum</name>
    <name type="synonym">Corvina albiflora</name>
    <dbReference type="NCBI Taxonomy" id="240163"/>
    <lineage>
        <taxon>Eukaryota</taxon>
        <taxon>Metazoa</taxon>
        <taxon>Chordata</taxon>
        <taxon>Craniata</taxon>
        <taxon>Vertebrata</taxon>
        <taxon>Euteleostomi</taxon>
        <taxon>Actinopterygii</taxon>
        <taxon>Neopterygii</taxon>
        <taxon>Teleostei</taxon>
        <taxon>Neoteleostei</taxon>
        <taxon>Acanthomorphata</taxon>
        <taxon>Eupercaria</taxon>
        <taxon>Sciaenidae</taxon>
        <taxon>Nibea</taxon>
    </lineage>
</organism>
<reference evidence="1" key="1">
    <citation type="submission" date="2020-04" db="EMBL/GenBank/DDBJ databases">
        <title>A chromosome-scale assembly and high-density genetic map of the yellow drum (Nibea albiflora) genome.</title>
        <authorList>
            <person name="Xu D."/>
            <person name="Zhang W."/>
            <person name="Chen R."/>
            <person name="Tan P."/>
            <person name="Wang L."/>
            <person name="Song H."/>
            <person name="Tian L."/>
            <person name="Zhu Q."/>
            <person name="Wang B."/>
        </authorList>
    </citation>
    <scope>NUCLEOTIDE SEQUENCE</scope>
    <source>
        <strain evidence="1">ZJHYS-2018</strain>
    </source>
</reference>
<gene>
    <name evidence="1" type="primary">EMC9</name>
    <name evidence="1" type="ORF">GBF38_017988</name>
</gene>
<evidence type="ECO:0000313" key="1">
    <source>
        <dbReference type="EMBL" id="KAG8009626.1"/>
    </source>
</evidence>
<dbReference type="EMBL" id="CM024805">
    <property type="protein sequence ID" value="KAG8009626.1"/>
    <property type="molecule type" value="Genomic_DNA"/>
</dbReference>